<dbReference type="EMBL" id="JAOYFB010000001">
    <property type="protein sequence ID" value="KAK4004197.1"/>
    <property type="molecule type" value="Genomic_DNA"/>
</dbReference>
<gene>
    <name evidence="1" type="ORF">OUZ56_005939</name>
</gene>
<reference evidence="1 2" key="1">
    <citation type="journal article" date="2023" name="Nucleic Acids Res.">
        <title>The hologenome of Daphnia magna reveals possible DNA methylation and microbiome-mediated evolution of the host genome.</title>
        <authorList>
            <person name="Chaturvedi A."/>
            <person name="Li X."/>
            <person name="Dhandapani V."/>
            <person name="Marshall H."/>
            <person name="Kissane S."/>
            <person name="Cuenca-Cambronero M."/>
            <person name="Asole G."/>
            <person name="Calvet F."/>
            <person name="Ruiz-Romero M."/>
            <person name="Marangio P."/>
            <person name="Guigo R."/>
            <person name="Rago D."/>
            <person name="Mirbahai L."/>
            <person name="Eastwood N."/>
            <person name="Colbourne J.K."/>
            <person name="Zhou J."/>
            <person name="Mallon E."/>
            <person name="Orsini L."/>
        </authorList>
    </citation>
    <scope>NUCLEOTIDE SEQUENCE [LARGE SCALE GENOMIC DNA]</scope>
    <source>
        <strain evidence="1">LRV0_1</strain>
    </source>
</reference>
<evidence type="ECO:0000313" key="2">
    <source>
        <dbReference type="Proteomes" id="UP001234178"/>
    </source>
</evidence>
<proteinExistence type="predicted"/>
<keyword evidence="2" id="KW-1185">Reference proteome</keyword>
<dbReference type="Proteomes" id="UP001234178">
    <property type="component" value="Unassembled WGS sequence"/>
</dbReference>
<protein>
    <submittedName>
        <fullName evidence="1">Uncharacterized protein</fullName>
    </submittedName>
</protein>
<organism evidence="1 2">
    <name type="scientific">Daphnia magna</name>
    <dbReference type="NCBI Taxonomy" id="35525"/>
    <lineage>
        <taxon>Eukaryota</taxon>
        <taxon>Metazoa</taxon>
        <taxon>Ecdysozoa</taxon>
        <taxon>Arthropoda</taxon>
        <taxon>Crustacea</taxon>
        <taxon>Branchiopoda</taxon>
        <taxon>Diplostraca</taxon>
        <taxon>Cladocera</taxon>
        <taxon>Anomopoda</taxon>
        <taxon>Daphniidae</taxon>
        <taxon>Daphnia</taxon>
    </lineage>
</organism>
<comment type="caution">
    <text evidence="1">The sequence shown here is derived from an EMBL/GenBank/DDBJ whole genome shotgun (WGS) entry which is preliminary data.</text>
</comment>
<sequence>MAAKRLNQATLTVTTEVLDKELHKDLKNYEDAASENRLQEAETAFKLADDRMKRLIKNYEITIPMWDAPEAQQKYLAEDIELEAIKQPEIGKIAESSKTEFVSELWSQGNQLADDRLLSGKAGPCQMDVLIGANQVWKALGSKQIVSNTGIRAIESKLGSLLLGQDEKVAISSTTAFSFLLKAKLGTPKVLQEDTDPKKEEIDFARWWKLESLDPLKKVPLSVQWNTYSEFITQDDDGHYVAAPDRPEETFGVL</sequence>
<name>A0ABQ9YU69_9CRUS</name>
<evidence type="ECO:0000313" key="1">
    <source>
        <dbReference type="EMBL" id="KAK4004197.1"/>
    </source>
</evidence>
<accession>A0ABQ9YU69</accession>